<sequence length="167" mass="18262">MGSLDRPGLQGGGDCRGSNETQGIHDRNSGGCKGSVENGWGSSRTQGMPDRNGRGCQARGDGEGCWAWAGSRMGLAELRVLKGFFVEQVQVDNGHPNRTLECNGRNMRPHGSSLRHGRHKHSHVQNYDDGDGANKGHRDINGSFYEVDYNHTLSVAGIILIWMFQEI</sequence>
<proteinExistence type="predicted"/>
<dbReference type="EMBL" id="SRLO01000675">
    <property type="protein sequence ID" value="TNN48966.1"/>
    <property type="molecule type" value="Genomic_DNA"/>
</dbReference>
<protein>
    <submittedName>
        <fullName evidence="2">Uncharacterized protein</fullName>
    </submittedName>
</protein>
<comment type="caution">
    <text evidence="2">The sequence shown here is derived from an EMBL/GenBank/DDBJ whole genome shotgun (WGS) entry which is preliminary data.</text>
</comment>
<dbReference type="Proteomes" id="UP000314294">
    <property type="component" value="Unassembled WGS sequence"/>
</dbReference>
<feature type="region of interest" description="Disordered" evidence="1">
    <location>
        <begin position="97"/>
        <end position="133"/>
    </location>
</feature>
<feature type="compositionally biased region" description="Basic residues" evidence="1">
    <location>
        <begin position="113"/>
        <end position="123"/>
    </location>
</feature>
<keyword evidence="3" id="KW-1185">Reference proteome</keyword>
<organism evidence="2 3">
    <name type="scientific">Liparis tanakae</name>
    <name type="common">Tanaka's snailfish</name>
    <dbReference type="NCBI Taxonomy" id="230148"/>
    <lineage>
        <taxon>Eukaryota</taxon>
        <taxon>Metazoa</taxon>
        <taxon>Chordata</taxon>
        <taxon>Craniata</taxon>
        <taxon>Vertebrata</taxon>
        <taxon>Euteleostomi</taxon>
        <taxon>Actinopterygii</taxon>
        <taxon>Neopterygii</taxon>
        <taxon>Teleostei</taxon>
        <taxon>Neoteleostei</taxon>
        <taxon>Acanthomorphata</taxon>
        <taxon>Eupercaria</taxon>
        <taxon>Perciformes</taxon>
        <taxon>Cottioidei</taxon>
        <taxon>Cottales</taxon>
        <taxon>Liparidae</taxon>
        <taxon>Liparis</taxon>
    </lineage>
</organism>
<dbReference type="AlphaFoldDB" id="A0A4Z2G5W3"/>
<evidence type="ECO:0000256" key="1">
    <source>
        <dbReference type="SAM" id="MobiDB-lite"/>
    </source>
</evidence>
<reference evidence="2 3" key="1">
    <citation type="submission" date="2019-03" db="EMBL/GenBank/DDBJ databases">
        <title>First draft genome of Liparis tanakae, snailfish: a comprehensive survey of snailfish specific genes.</title>
        <authorList>
            <person name="Kim W."/>
            <person name="Song I."/>
            <person name="Jeong J.-H."/>
            <person name="Kim D."/>
            <person name="Kim S."/>
            <person name="Ryu S."/>
            <person name="Song J.Y."/>
            <person name="Lee S.K."/>
        </authorList>
    </citation>
    <scope>NUCLEOTIDE SEQUENCE [LARGE SCALE GENOMIC DNA]</scope>
    <source>
        <tissue evidence="2">Muscle</tissue>
    </source>
</reference>
<name>A0A4Z2G5W3_9TELE</name>
<evidence type="ECO:0000313" key="3">
    <source>
        <dbReference type="Proteomes" id="UP000314294"/>
    </source>
</evidence>
<evidence type="ECO:0000313" key="2">
    <source>
        <dbReference type="EMBL" id="TNN48966.1"/>
    </source>
</evidence>
<gene>
    <name evidence="2" type="ORF">EYF80_040856</name>
</gene>
<accession>A0A4Z2G5W3</accession>
<feature type="region of interest" description="Disordered" evidence="1">
    <location>
        <begin position="1"/>
        <end position="56"/>
    </location>
</feature>